<dbReference type="OrthoDB" id="10264544at2759"/>
<reference evidence="1 2" key="1">
    <citation type="submission" date="2014-10" db="EMBL/GenBank/DDBJ databases">
        <title>Draft genome of the hookworm Ancylostoma caninum.</title>
        <authorList>
            <person name="Mitreva M."/>
        </authorList>
    </citation>
    <scope>NUCLEOTIDE SEQUENCE [LARGE SCALE GENOMIC DNA]</scope>
    <source>
        <strain evidence="1 2">Baltimore</strain>
    </source>
</reference>
<evidence type="ECO:0000313" key="1">
    <source>
        <dbReference type="EMBL" id="RCN37933.1"/>
    </source>
</evidence>
<organism evidence="1 2">
    <name type="scientific">Ancylostoma caninum</name>
    <name type="common">Dog hookworm</name>
    <dbReference type="NCBI Taxonomy" id="29170"/>
    <lineage>
        <taxon>Eukaryota</taxon>
        <taxon>Metazoa</taxon>
        <taxon>Ecdysozoa</taxon>
        <taxon>Nematoda</taxon>
        <taxon>Chromadorea</taxon>
        <taxon>Rhabditida</taxon>
        <taxon>Rhabditina</taxon>
        <taxon>Rhabditomorpha</taxon>
        <taxon>Strongyloidea</taxon>
        <taxon>Ancylostomatidae</taxon>
        <taxon>Ancylostomatinae</taxon>
        <taxon>Ancylostoma</taxon>
    </lineage>
</organism>
<proteinExistence type="predicted"/>
<accession>A0A368G0E0</accession>
<name>A0A368G0E0_ANCCA</name>
<protein>
    <submittedName>
        <fullName evidence="1">Uncharacterized protein</fullName>
    </submittedName>
</protein>
<sequence length="56" mass="6528">MITPTGKSLDDVPDIEWWDSIVLESDRLSSCSTIALSLYKRLPMTRTRQHSHWQLI</sequence>
<dbReference type="AlphaFoldDB" id="A0A368G0E0"/>
<evidence type="ECO:0000313" key="2">
    <source>
        <dbReference type="Proteomes" id="UP000252519"/>
    </source>
</evidence>
<keyword evidence="2" id="KW-1185">Reference proteome</keyword>
<comment type="caution">
    <text evidence="1">The sequence shown here is derived from an EMBL/GenBank/DDBJ whole genome shotgun (WGS) entry which is preliminary data.</text>
</comment>
<dbReference type="EMBL" id="JOJR01000432">
    <property type="protein sequence ID" value="RCN37933.1"/>
    <property type="molecule type" value="Genomic_DNA"/>
</dbReference>
<gene>
    <name evidence="1" type="ORF">ANCCAN_16146</name>
</gene>
<dbReference type="Proteomes" id="UP000252519">
    <property type="component" value="Unassembled WGS sequence"/>
</dbReference>